<dbReference type="PROSITE" id="PS50404">
    <property type="entry name" value="GST_NTER"/>
    <property type="match status" value="1"/>
</dbReference>
<dbReference type="Proteomes" id="UP000198862">
    <property type="component" value="Unassembled WGS sequence"/>
</dbReference>
<feature type="domain" description="GST C-terminal" evidence="2">
    <location>
        <begin position="78"/>
        <end position="203"/>
    </location>
</feature>
<evidence type="ECO:0000313" key="3">
    <source>
        <dbReference type="EMBL" id="SFD76507.1"/>
    </source>
</evidence>
<dbReference type="CDD" id="cd03057">
    <property type="entry name" value="GST_N_Beta"/>
    <property type="match status" value="1"/>
</dbReference>
<name>A0A1I1V0D3_9GAMM</name>
<dbReference type="GO" id="GO:0016740">
    <property type="term" value="F:transferase activity"/>
    <property type="evidence" value="ECO:0007669"/>
    <property type="project" value="UniProtKB-KW"/>
</dbReference>
<dbReference type="PANTHER" id="PTHR44051:SF8">
    <property type="entry name" value="GLUTATHIONE S-TRANSFERASE GSTA"/>
    <property type="match status" value="1"/>
</dbReference>
<dbReference type="Gene3D" id="1.20.1050.10">
    <property type="match status" value="1"/>
</dbReference>
<keyword evidence="4" id="KW-1185">Reference proteome</keyword>
<dbReference type="SFLD" id="SFLDS00019">
    <property type="entry name" value="Glutathione_Transferase_(cytos"/>
    <property type="match status" value="1"/>
</dbReference>
<reference evidence="3 4" key="1">
    <citation type="submission" date="2016-10" db="EMBL/GenBank/DDBJ databases">
        <authorList>
            <person name="de Groot N.N."/>
        </authorList>
    </citation>
    <scope>NUCLEOTIDE SEQUENCE [LARGE SCALE GENOMIC DNA]</scope>
    <source>
        <strain evidence="3 4">DSM 6059</strain>
    </source>
</reference>
<feature type="domain" description="GST N-terminal" evidence="1">
    <location>
        <begin position="1"/>
        <end position="74"/>
    </location>
</feature>
<dbReference type="PANTHER" id="PTHR44051">
    <property type="entry name" value="GLUTATHIONE S-TRANSFERASE-RELATED"/>
    <property type="match status" value="1"/>
</dbReference>
<dbReference type="OrthoDB" id="6258999at2"/>
<organism evidence="3 4">
    <name type="scientific">Pseudoalteromonas denitrificans DSM 6059</name>
    <dbReference type="NCBI Taxonomy" id="1123010"/>
    <lineage>
        <taxon>Bacteria</taxon>
        <taxon>Pseudomonadati</taxon>
        <taxon>Pseudomonadota</taxon>
        <taxon>Gammaproteobacteria</taxon>
        <taxon>Alteromonadales</taxon>
        <taxon>Pseudoalteromonadaceae</taxon>
        <taxon>Pseudoalteromonas</taxon>
    </lineage>
</organism>
<accession>A0A1I1V0D3</accession>
<dbReference type="InterPro" id="IPR040079">
    <property type="entry name" value="Glutathione_S-Trfase"/>
</dbReference>
<dbReference type="InterPro" id="IPR004045">
    <property type="entry name" value="Glutathione_S-Trfase_N"/>
</dbReference>
<sequence length="203" mass="22782">MYTLYYSQNACSLATQVVLNELNQEIKMINVQQLDNFKSINPVGSVPVLVDGKNTLAEGAAIMLHILNKHANSLFPNNKEPRQKAIQNIMFANATMHPAYSKLFFIEQNIKDENTKLLAFNAASLSINHLWQVVENQLINNDFLGGDTASAADIMLCVYSRWGAYFPVDITIGHRTKKMLDAVQSMQSFIKAVETEQRVSSKQ</sequence>
<evidence type="ECO:0000259" key="2">
    <source>
        <dbReference type="PROSITE" id="PS50405"/>
    </source>
</evidence>
<dbReference type="SUPFAM" id="SSF47616">
    <property type="entry name" value="GST C-terminal domain-like"/>
    <property type="match status" value="1"/>
</dbReference>
<dbReference type="RefSeq" id="WP_091991924.1">
    <property type="nucleotide sequence ID" value="NZ_FOLO01000104.1"/>
</dbReference>
<gene>
    <name evidence="3" type="ORF">SAMN02745724_05393</name>
</gene>
<dbReference type="Pfam" id="PF02798">
    <property type="entry name" value="GST_N"/>
    <property type="match status" value="1"/>
</dbReference>
<dbReference type="InterPro" id="IPR036249">
    <property type="entry name" value="Thioredoxin-like_sf"/>
</dbReference>
<dbReference type="Gene3D" id="3.40.30.10">
    <property type="entry name" value="Glutaredoxin"/>
    <property type="match status" value="1"/>
</dbReference>
<dbReference type="EMBL" id="FOLO01000104">
    <property type="protein sequence ID" value="SFD76507.1"/>
    <property type="molecule type" value="Genomic_DNA"/>
</dbReference>
<dbReference type="InterPro" id="IPR036282">
    <property type="entry name" value="Glutathione-S-Trfase_C_sf"/>
</dbReference>
<evidence type="ECO:0000313" key="4">
    <source>
        <dbReference type="Proteomes" id="UP000198862"/>
    </source>
</evidence>
<dbReference type="SFLD" id="SFLDG00358">
    <property type="entry name" value="Main_(cytGST)"/>
    <property type="match status" value="1"/>
</dbReference>
<proteinExistence type="predicted"/>
<dbReference type="STRING" id="1123010.SAMN02745724_05393"/>
<dbReference type="InterPro" id="IPR010987">
    <property type="entry name" value="Glutathione-S-Trfase_C-like"/>
</dbReference>
<dbReference type="AlphaFoldDB" id="A0A1I1V0D3"/>
<dbReference type="SUPFAM" id="SSF52833">
    <property type="entry name" value="Thioredoxin-like"/>
    <property type="match status" value="1"/>
</dbReference>
<protein>
    <submittedName>
        <fullName evidence="3">Glutathione S-transferase</fullName>
    </submittedName>
</protein>
<evidence type="ECO:0000259" key="1">
    <source>
        <dbReference type="PROSITE" id="PS50404"/>
    </source>
</evidence>
<keyword evidence="3" id="KW-0808">Transferase</keyword>
<dbReference type="PROSITE" id="PS50405">
    <property type="entry name" value="GST_CTER"/>
    <property type="match status" value="1"/>
</dbReference>